<evidence type="ECO:0000313" key="2">
    <source>
        <dbReference type="Proteomes" id="UP000035009"/>
    </source>
</evidence>
<dbReference type="AlphaFoldDB" id="M3UKB8"/>
<dbReference type="CDD" id="cd06561">
    <property type="entry name" value="AlkD_like"/>
    <property type="match status" value="1"/>
</dbReference>
<sequence>MGASADAGMSQLCRSYPRLVTDVETILAELADLADEKTSAINRRHGDDHAVKLSTLRAIAKRCKTQQPLAVDLWATGDTAARLVALLVCRPKEFTATELDTMLREARTPKVTDWLIGNVVAKSPHRESLRVAWLDDADPAVAAAGWSLTADRVAKDSDGLDLPALLDVIEAEMKDAPDRLQWSMNTTLAQIGIGHAELRDRAVAIGERLGVLEDYPTSPGCTSPYAPTWIAEMVRRAEA</sequence>
<dbReference type="Pfam" id="PF08713">
    <property type="entry name" value="DNA_alkylation"/>
    <property type="match status" value="1"/>
</dbReference>
<dbReference type="InterPro" id="IPR016024">
    <property type="entry name" value="ARM-type_fold"/>
</dbReference>
<accession>M3UKB8</accession>
<dbReference type="STRING" id="410332.SAMN04488550_1676"/>
<dbReference type="SUPFAM" id="SSF48371">
    <property type="entry name" value="ARM repeat"/>
    <property type="match status" value="1"/>
</dbReference>
<comment type="caution">
    <text evidence="1">The sequence shown here is derived from an EMBL/GenBank/DDBJ whole genome shotgun (WGS) entry which is preliminary data.</text>
</comment>
<dbReference type="Proteomes" id="UP000035009">
    <property type="component" value="Unassembled WGS sequence"/>
</dbReference>
<reference evidence="1 2" key="1">
    <citation type="submission" date="2013-02" db="EMBL/GenBank/DDBJ databases">
        <title>Whole genome shotgun sequence of Gordonia malaquae NBRC 108250.</title>
        <authorList>
            <person name="Yoshida I."/>
            <person name="Hosoyama A."/>
            <person name="Tsuchikane K."/>
            <person name="Ando Y."/>
            <person name="Baba S."/>
            <person name="Ohji S."/>
            <person name="Hamada M."/>
            <person name="Tamura T."/>
            <person name="Yamazoe A."/>
            <person name="Yamazaki S."/>
            <person name="Fujita N."/>
        </authorList>
    </citation>
    <scope>NUCLEOTIDE SEQUENCE [LARGE SCALE GENOMIC DNA]</scope>
    <source>
        <strain evidence="1 2">NBRC 108250</strain>
    </source>
</reference>
<dbReference type="PANTHER" id="PTHR41291">
    <property type="entry name" value="DNA ALKYLATION REPAIR PROTEIN"/>
    <property type="match status" value="1"/>
</dbReference>
<gene>
    <name evidence="1" type="ORF">GM1_014_00430</name>
</gene>
<name>M3UKB8_GORML</name>
<dbReference type="eggNOG" id="COG4912">
    <property type="taxonomic scope" value="Bacteria"/>
</dbReference>
<organism evidence="1 2">
    <name type="scientific">Gordonia malaquae NBRC 108250</name>
    <dbReference type="NCBI Taxonomy" id="1223542"/>
    <lineage>
        <taxon>Bacteria</taxon>
        <taxon>Bacillati</taxon>
        <taxon>Actinomycetota</taxon>
        <taxon>Actinomycetes</taxon>
        <taxon>Mycobacteriales</taxon>
        <taxon>Gordoniaceae</taxon>
        <taxon>Gordonia</taxon>
    </lineage>
</organism>
<dbReference type="InterPro" id="IPR014825">
    <property type="entry name" value="DNA_alkylation"/>
</dbReference>
<keyword evidence="2" id="KW-1185">Reference proteome</keyword>
<evidence type="ECO:0008006" key="3">
    <source>
        <dbReference type="Google" id="ProtNLM"/>
    </source>
</evidence>
<protein>
    <recommendedName>
        <fullName evidence="3">DNA alkylation repair enzyme</fullName>
    </recommendedName>
</protein>
<dbReference type="PANTHER" id="PTHR41291:SF1">
    <property type="entry name" value="DNA ALKYLATION REPAIR PROTEIN"/>
    <property type="match status" value="1"/>
</dbReference>
<dbReference type="EMBL" id="BAOP01000014">
    <property type="protein sequence ID" value="GAC80050.1"/>
    <property type="molecule type" value="Genomic_DNA"/>
</dbReference>
<proteinExistence type="predicted"/>
<dbReference type="Gene3D" id="1.25.10.90">
    <property type="match status" value="1"/>
</dbReference>
<evidence type="ECO:0000313" key="1">
    <source>
        <dbReference type="EMBL" id="GAC80050.1"/>
    </source>
</evidence>